<name>A0AAD4XQU5_9MAGN</name>
<dbReference type="EMBL" id="JAJJMB010005473">
    <property type="protein sequence ID" value="KAI3938729.1"/>
    <property type="molecule type" value="Genomic_DNA"/>
</dbReference>
<accession>A0AAD4XQU5</accession>
<protein>
    <submittedName>
        <fullName evidence="4">Uncharacterized protein</fullName>
    </submittedName>
</protein>
<dbReference type="PANTHER" id="PTHR33091:SF73">
    <property type="entry name" value="INHIBITOR OF TRYPSIN AND HAGEMAN FACTOR-LIKE"/>
    <property type="match status" value="1"/>
</dbReference>
<sequence>MATTCDDHEVKTRWPELVGKLGDTAKETIEKENPGLREVVIVLEGSAIDEAYFTDRVRVWVDETNVVIRVPKVG</sequence>
<evidence type="ECO:0000256" key="1">
    <source>
        <dbReference type="ARBA" id="ARBA00008210"/>
    </source>
</evidence>
<comment type="caution">
    <text evidence="4">The sequence shown here is derived from an EMBL/GenBank/DDBJ whole genome shotgun (WGS) entry which is preliminary data.</text>
</comment>
<keyword evidence="5" id="KW-1185">Reference proteome</keyword>
<evidence type="ECO:0000256" key="2">
    <source>
        <dbReference type="ARBA" id="ARBA00022690"/>
    </source>
</evidence>
<keyword evidence="3" id="KW-0722">Serine protease inhibitor</keyword>
<evidence type="ECO:0000256" key="3">
    <source>
        <dbReference type="ARBA" id="ARBA00022900"/>
    </source>
</evidence>
<keyword evidence="2" id="KW-0646">Protease inhibitor</keyword>
<dbReference type="SUPFAM" id="SSF54654">
    <property type="entry name" value="CI-2 family of serine protease inhibitors"/>
    <property type="match status" value="1"/>
</dbReference>
<comment type="similarity">
    <text evidence="1">Belongs to the protease inhibitor I13 (potato type I serine protease inhibitor) family.</text>
</comment>
<dbReference type="AlphaFoldDB" id="A0AAD4XQU5"/>
<dbReference type="PROSITE" id="PS00285">
    <property type="entry name" value="POTATO_INHIBITOR"/>
    <property type="match status" value="1"/>
</dbReference>
<dbReference type="PANTHER" id="PTHR33091">
    <property type="entry name" value="PROTEIN, PUTATIVE, EXPRESSED-RELATED"/>
    <property type="match status" value="1"/>
</dbReference>
<dbReference type="GO" id="GO:0009611">
    <property type="term" value="P:response to wounding"/>
    <property type="evidence" value="ECO:0007669"/>
    <property type="project" value="InterPro"/>
</dbReference>
<dbReference type="InterPro" id="IPR000864">
    <property type="entry name" value="Prot_inh_pot1"/>
</dbReference>
<gene>
    <name evidence="4" type="ORF">MKW98_011881</name>
</gene>
<organism evidence="4 5">
    <name type="scientific">Papaver atlanticum</name>
    <dbReference type="NCBI Taxonomy" id="357466"/>
    <lineage>
        <taxon>Eukaryota</taxon>
        <taxon>Viridiplantae</taxon>
        <taxon>Streptophyta</taxon>
        <taxon>Embryophyta</taxon>
        <taxon>Tracheophyta</taxon>
        <taxon>Spermatophyta</taxon>
        <taxon>Magnoliopsida</taxon>
        <taxon>Ranunculales</taxon>
        <taxon>Papaveraceae</taxon>
        <taxon>Papaveroideae</taxon>
        <taxon>Papaver</taxon>
    </lineage>
</organism>
<dbReference type="Gene3D" id="3.30.10.10">
    <property type="entry name" value="Trypsin Inhibitor V, subunit A"/>
    <property type="match status" value="1"/>
</dbReference>
<dbReference type="GO" id="GO:0004867">
    <property type="term" value="F:serine-type endopeptidase inhibitor activity"/>
    <property type="evidence" value="ECO:0007669"/>
    <property type="project" value="UniProtKB-KW"/>
</dbReference>
<evidence type="ECO:0000313" key="4">
    <source>
        <dbReference type="EMBL" id="KAI3938729.1"/>
    </source>
</evidence>
<dbReference type="InterPro" id="IPR036354">
    <property type="entry name" value="Prot_inh_pot1_sf"/>
</dbReference>
<dbReference type="Pfam" id="PF00280">
    <property type="entry name" value="potato_inhibit"/>
    <property type="match status" value="1"/>
</dbReference>
<reference evidence="4" key="1">
    <citation type="submission" date="2022-04" db="EMBL/GenBank/DDBJ databases">
        <title>A functionally conserved STORR gene fusion in Papaver species that diverged 16.8 million years ago.</title>
        <authorList>
            <person name="Catania T."/>
        </authorList>
    </citation>
    <scope>NUCLEOTIDE SEQUENCE</scope>
    <source>
        <strain evidence="4">S-188037</strain>
    </source>
</reference>
<evidence type="ECO:0000313" key="5">
    <source>
        <dbReference type="Proteomes" id="UP001202328"/>
    </source>
</evidence>
<proteinExistence type="inferred from homology"/>
<dbReference type="Proteomes" id="UP001202328">
    <property type="component" value="Unassembled WGS sequence"/>
</dbReference>
<dbReference type="PRINTS" id="PR00292">
    <property type="entry name" value="POTATOINHBTR"/>
</dbReference>